<keyword evidence="6" id="KW-1185">Reference proteome</keyword>
<proteinExistence type="predicted"/>
<dbReference type="Gene3D" id="1.10.10.10">
    <property type="entry name" value="Winged helix-like DNA-binding domain superfamily/Winged helix DNA-binding domain"/>
    <property type="match status" value="1"/>
</dbReference>
<evidence type="ECO:0000256" key="3">
    <source>
        <dbReference type="ARBA" id="ARBA00023163"/>
    </source>
</evidence>
<keyword evidence="1" id="KW-0805">Transcription regulation</keyword>
<evidence type="ECO:0000256" key="2">
    <source>
        <dbReference type="ARBA" id="ARBA00023125"/>
    </source>
</evidence>
<dbReference type="RefSeq" id="WP_206718415.1">
    <property type="nucleotide sequence ID" value="NZ_CP071091.1"/>
</dbReference>
<dbReference type="InterPro" id="IPR052362">
    <property type="entry name" value="HTH-GbsR_regulator"/>
</dbReference>
<keyword evidence="3" id="KW-0804">Transcription</keyword>
<dbReference type="InterPro" id="IPR036388">
    <property type="entry name" value="WH-like_DNA-bd_sf"/>
</dbReference>
<evidence type="ECO:0000313" key="5">
    <source>
        <dbReference type="EMBL" id="QSQ16779.1"/>
    </source>
</evidence>
<evidence type="ECO:0000256" key="1">
    <source>
        <dbReference type="ARBA" id="ARBA00023015"/>
    </source>
</evidence>
<keyword evidence="2" id="KW-0238">DNA-binding</keyword>
<feature type="compositionally biased region" description="Basic residues" evidence="4">
    <location>
        <begin position="147"/>
        <end position="166"/>
    </location>
</feature>
<sequence length="166" mass="18520">MKELSAAEQRFIESMGLYFERQGSTRISGRIHGLLMLADEPLSLQQIARVLKVSAASVSTNIRAIMSIGLVDPVSVPGDRQHYYVVNSDGWESRLRTAEDSVKAFVRLCQEALAAPQLANRQHLRDAADFCDFYLTEMAGIAERWRASRRARPSPRTPKASKGRTA</sequence>
<gene>
    <name evidence="5" type="ORF">JY572_12310</name>
</gene>
<dbReference type="PANTHER" id="PTHR38465:SF2">
    <property type="entry name" value="HTH-TYPE TRANSCRIPTIONAL REGULATOR MMPR5"/>
    <property type="match status" value="1"/>
</dbReference>
<feature type="region of interest" description="Disordered" evidence="4">
    <location>
        <begin position="146"/>
        <end position="166"/>
    </location>
</feature>
<dbReference type="InterPro" id="IPR036390">
    <property type="entry name" value="WH_DNA-bd_sf"/>
</dbReference>
<organism evidence="5 6">
    <name type="scientific">Myxococcus landrumensis</name>
    <dbReference type="NCBI Taxonomy" id="2813577"/>
    <lineage>
        <taxon>Bacteria</taxon>
        <taxon>Pseudomonadati</taxon>
        <taxon>Myxococcota</taxon>
        <taxon>Myxococcia</taxon>
        <taxon>Myxococcales</taxon>
        <taxon>Cystobacterineae</taxon>
        <taxon>Myxococcaceae</taxon>
        <taxon>Myxococcus</taxon>
    </lineage>
</organism>
<dbReference type="PANTHER" id="PTHR38465">
    <property type="entry name" value="HTH-TYPE TRANSCRIPTIONAL REGULATOR MJ1563-RELATED"/>
    <property type="match status" value="1"/>
</dbReference>
<name>A0ABX7NEH9_9BACT</name>
<evidence type="ECO:0000313" key="6">
    <source>
        <dbReference type="Proteomes" id="UP000663090"/>
    </source>
</evidence>
<accession>A0ABX7NEH9</accession>
<dbReference type="EMBL" id="CP071091">
    <property type="protein sequence ID" value="QSQ16779.1"/>
    <property type="molecule type" value="Genomic_DNA"/>
</dbReference>
<protein>
    <submittedName>
        <fullName evidence="5">Transcriptional regulator</fullName>
    </submittedName>
</protein>
<dbReference type="SUPFAM" id="SSF46785">
    <property type="entry name" value="Winged helix' DNA-binding domain"/>
    <property type="match status" value="1"/>
</dbReference>
<evidence type="ECO:0000256" key="4">
    <source>
        <dbReference type="SAM" id="MobiDB-lite"/>
    </source>
</evidence>
<reference evidence="5 6" key="1">
    <citation type="submission" date="2021-02" db="EMBL/GenBank/DDBJ databases">
        <title>De Novo genome assembly of isolated myxobacteria.</title>
        <authorList>
            <person name="Stevens D.C."/>
        </authorList>
    </citation>
    <scope>NUCLEOTIDE SEQUENCE [LARGE SCALE GENOMIC DNA]</scope>
    <source>
        <strain evidence="5 6">SCHIC003</strain>
    </source>
</reference>
<dbReference type="Proteomes" id="UP000663090">
    <property type="component" value="Chromosome"/>
</dbReference>